<dbReference type="GO" id="GO:0016787">
    <property type="term" value="F:hydrolase activity"/>
    <property type="evidence" value="ECO:0007669"/>
    <property type="project" value="UniProtKB-UniRule"/>
</dbReference>
<organism evidence="4 5">
    <name type="scientific">Paraprevotella xylaniphila YIT 11841</name>
    <dbReference type="NCBI Taxonomy" id="762982"/>
    <lineage>
        <taxon>Bacteria</taxon>
        <taxon>Pseudomonadati</taxon>
        <taxon>Bacteroidota</taxon>
        <taxon>Bacteroidia</taxon>
        <taxon>Bacteroidales</taxon>
        <taxon>Prevotellaceae</taxon>
        <taxon>Paraprevotella</taxon>
    </lineage>
</organism>
<comment type="caution">
    <text evidence="4">The sequence shown here is derived from an EMBL/GenBank/DDBJ whole genome shotgun (WGS) entry which is preliminary data.</text>
</comment>
<proteinExistence type="inferred from homology"/>
<evidence type="ECO:0000259" key="3">
    <source>
        <dbReference type="Pfam" id="PF12850"/>
    </source>
</evidence>
<dbReference type="InterPro" id="IPR000979">
    <property type="entry name" value="Phosphodiesterase_MJ0936/Vps29"/>
</dbReference>
<protein>
    <recommendedName>
        <fullName evidence="2">Phosphoesterase</fullName>
        <ecNumber evidence="2">3.1.4.-</ecNumber>
    </recommendedName>
</protein>
<evidence type="ECO:0000313" key="5">
    <source>
        <dbReference type="Proteomes" id="UP000005546"/>
    </source>
</evidence>
<keyword evidence="5" id="KW-1185">Reference proteome</keyword>
<dbReference type="EC" id="3.1.4.-" evidence="2"/>
<dbReference type="STRING" id="762982.HMPREF9442_03246"/>
<evidence type="ECO:0000313" key="4">
    <source>
        <dbReference type="EMBL" id="EGG50499.1"/>
    </source>
</evidence>
<dbReference type="NCBIfam" id="TIGR00040">
    <property type="entry name" value="yfcE"/>
    <property type="match status" value="1"/>
</dbReference>
<dbReference type="InterPro" id="IPR024654">
    <property type="entry name" value="Calcineurin-like_PHP_lpxH"/>
</dbReference>
<dbReference type="GO" id="GO:0046872">
    <property type="term" value="F:metal ion binding"/>
    <property type="evidence" value="ECO:0007669"/>
    <property type="project" value="UniProtKB-KW"/>
</dbReference>
<dbReference type="HOGENOM" id="CLU_063749_3_1_10"/>
<name>F3QYF2_9BACT</name>
<gene>
    <name evidence="4" type="ORF">HMPREF9442_03246</name>
</gene>
<dbReference type="OrthoDB" id="9785951at2"/>
<dbReference type="Gene3D" id="3.60.21.10">
    <property type="match status" value="1"/>
</dbReference>
<dbReference type="Pfam" id="PF12850">
    <property type="entry name" value="Metallophos_2"/>
    <property type="match status" value="1"/>
</dbReference>
<comment type="cofactor">
    <cofactor evidence="2">
        <name>a divalent metal cation</name>
        <dbReference type="ChEBI" id="CHEBI:60240"/>
    </cofactor>
</comment>
<keyword evidence="2" id="KW-0479">Metal-binding</keyword>
<dbReference type="eggNOG" id="COG0622">
    <property type="taxonomic scope" value="Bacteria"/>
</dbReference>
<dbReference type="RefSeq" id="WP_008629908.1">
    <property type="nucleotide sequence ID" value="NZ_GL883886.1"/>
</dbReference>
<dbReference type="Proteomes" id="UP000005546">
    <property type="component" value="Unassembled WGS sequence"/>
</dbReference>
<dbReference type="GeneID" id="98398811"/>
<dbReference type="SUPFAM" id="SSF56300">
    <property type="entry name" value="Metallo-dependent phosphatases"/>
    <property type="match status" value="1"/>
</dbReference>
<sequence>MKRIGLLSDTHRYWDRKYLEYFEECDEIWHAGDIGSMEVVQKLSAFRPFRAVYGNCDGEDIRKMFGEKLRWRCEDAEVLMTHIGGYPGKYAPDIRTQLYSHPPHLFICGHSHILKVQFDPKLGLLHINPGAAGIMGWHKVRTLVRFTVEGQTFKDLEVIEIPRTESSSCIL</sequence>
<evidence type="ECO:0000256" key="1">
    <source>
        <dbReference type="ARBA" id="ARBA00008950"/>
    </source>
</evidence>
<dbReference type="AlphaFoldDB" id="F3QYF2"/>
<dbReference type="InterPro" id="IPR029052">
    <property type="entry name" value="Metallo-depent_PP-like"/>
</dbReference>
<reference evidence="4 5" key="1">
    <citation type="submission" date="2011-02" db="EMBL/GenBank/DDBJ databases">
        <authorList>
            <person name="Weinstock G."/>
            <person name="Sodergren E."/>
            <person name="Clifton S."/>
            <person name="Fulton L."/>
            <person name="Fulton B."/>
            <person name="Courtney L."/>
            <person name="Fronick C."/>
            <person name="Harrison M."/>
            <person name="Strong C."/>
            <person name="Farmer C."/>
            <person name="Delahaunty K."/>
            <person name="Markovic C."/>
            <person name="Hall O."/>
            <person name="Minx P."/>
            <person name="Tomlinson C."/>
            <person name="Mitreva M."/>
            <person name="Hou S."/>
            <person name="Chen J."/>
            <person name="Wollam A."/>
            <person name="Pepin K.H."/>
            <person name="Johnson M."/>
            <person name="Bhonagiri V."/>
            <person name="Zhang X."/>
            <person name="Suruliraj S."/>
            <person name="Warren W."/>
            <person name="Chinwalla A."/>
            <person name="Mardis E.R."/>
            <person name="Wilson R.K."/>
        </authorList>
    </citation>
    <scope>NUCLEOTIDE SEQUENCE [LARGE SCALE GENOMIC DNA]</scope>
    <source>
        <strain evidence="4 5">YIT 11841</strain>
    </source>
</reference>
<dbReference type="EMBL" id="AFBR01000093">
    <property type="protein sequence ID" value="EGG50499.1"/>
    <property type="molecule type" value="Genomic_DNA"/>
</dbReference>
<feature type="domain" description="Calcineurin-like phosphoesterase" evidence="3">
    <location>
        <begin position="3"/>
        <end position="149"/>
    </location>
</feature>
<accession>F3QYF2</accession>
<comment type="similarity">
    <text evidence="1 2">Belongs to the metallophosphoesterase superfamily. YfcE family.</text>
</comment>
<evidence type="ECO:0000256" key="2">
    <source>
        <dbReference type="RuleBase" id="RU362039"/>
    </source>
</evidence>